<sequence>MGQATSKPVGERRAFIESLALLVSYTVYTAFSYYVTFTWLVPLVDGMFGDVFILGALCRGYSTVVYFAYLGVLLPYVATVVFNKDECFYRIPTSMVSGHGSNDTTTWLITLPWLVVWVAFFILGCVVAPEKGRAIQVTAAVPKPPTPVKPVALPPPRPIPPPAQMQEKKMSLGERILSALLSPLLNAFVSGVLKDMEKRSLKANADRAASSRGATSATVEPPVPTPKAKEPKKPLRKRVLSWFKSSSKRSQPSGEKATTK</sequence>
<dbReference type="EMBL" id="JH767195">
    <property type="protein sequence ID" value="EQC28323.1"/>
    <property type="molecule type" value="Genomic_DNA"/>
</dbReference>
<keyword evidence="2" id="KW-0472">Membrane</keyword>
<dbReference type="GeneID" id="19954598"/>
<dbReference type="VEuPathDB" id="FungiDB:SDRG_13871"/>
<gene>
    <name evidence="3" type="ORF">SDRG_13871</name>
</gene>
<feature type="compositionally biased region" description="Low complexity" evidence="1">
    <location>
        <begin position="206"/>
        <end position="218"/>
    </location>
</feature>
<dbReference type="OMA" id="DECFYRI"/>
<organism evidence="3 4">
    <name type="scientific">Saprolegnia diclina (strain VS20)</name>
    <dbReference type="NCBI Taxonomy" id="1156394"/>
    <lineage>
        <taxon>Eukaryota</taxon>
        <taxon>Sar</taxon>
        <taxon>Stramenopiles</taxon>
        <taxon>Oomycota</taxon>
        <taxon>Saprolegniomycetes</taxon>
        <taxon>Saprolegniales</taxon>
        <taxon>Saprolegniaceae</taxon>
        <taxon>Saprolegnia</taxon>
    </lineage>
</organism>
<protein>
    <recommendedName>
        <fullName evidence="5">Transmembrane protein</fullName>
    </recommendedName>
</protein>
<reference evidence="3 4" key="1">
    <citation type="submission" date="2012-04" db="EMBL/GenBank/DDBJ databases">
        <title>The Genome Sequence of Saprolegnia declina VS20.</title>
        <authorList>
            <consortium name="The Broad Institute Genome Sequencing Platform"/>
            <person name="Russ C."/>
            <person name="Nusbaum C."/>
            <person name="Tyler B."/>
            <person name="van West P."/>
            <person name="Dieguez-Uribeondo J."/>
            <person name="de Bruijn I."/>
            <person name="Tripathy S."/>
            <person name="Jiang R."/>
            <person name="Young S.K."/>
            <person name="Zeng Q."/>
            <person name="Gargeya S."/>
            <person name="Fitzgerald M."/>
            <person name="Haas B."/>
            <person name="Abouelleil A."/>
            <person name="Alvarado L."/>
            <person name="Arachchi H.M."/>
            <person name="Berlin A."/>
            <person name="Chapman S.B."/>
            <person name="Goldberg J."/>
            <person name="Griggs A."/>
            <person name="Gujja S."/>
            <person name="Hansen M."/>
            <person name="Howarth C."/>
            <person name="Imamovic A."/>
            <person name="Larimer J."/>
            <person name="McCowen C."/>
            <person name="Montmayeur A."/>
            <person name="Murphy C."/>
            <person name="Neiman D."/>
            <person name="Pearson M."/>
            <person name="Priest M."/>
            <person name="Roberts A."/>
            <person name="Saif S."/>
            <person name="Shea T."/>
            <person name="Sisk P."/>
            <person name="Sykes S."/>
            <person name="Wortman J."/>
            <person name="Nusbaum C."/>
            <person name="Birren B."/>
        </authorList>
    </citation>
    <scope>NUCLEOTIDE SEQUENCE [LARGE SCALE GENOMIC DNA]</scope>
    <source>
        <strain evidence="3 4">VS20</strain>
    </source>
</reference>
<dbReference type="RefSeq" id="XP_008618193.1">
    <property type="nucleotide sequence ID" value="XM_008619971.1"/>
</dbReference>
<keyword evidence="2" id="KW-0812">Transmembrane</keyword>
<dbReference type="AlphaFoldDB" id="T0R8C4"/>
<evidence type="ECO:0008006" key="5">
    <source>
        <dbReference type="Google" id="ProtNLM"/>
    </source>
</evidence>
<evidence type="ECO:0000256" key="1">
    <source>
        <dbReference type="SAM" id="MobiDB-lite"/>
    </source>
</evidence>
<dbReference type="InParanoid" id="T0R8C4"/>
<feature type="compositionally biased region" description="Polar residues" evidence="1">
    <location>
        <begin position="243"/>
        <end position="253"/>
    </location>
</feature>
<evidence type="ECO:0000313" key="3">
    <source>
        <dbReference type="EMBL" id="EQC28323.1"/>
    </source>
</evidence>
<dbReference type="OrthoDB" id="10571206at2759"/>
<evidence type="ECO:0000313" key="4">
    <source>
        <dbReference type="Proteomes" id="UP000030762"/>
    </source>
</evidence>
<dbReference type="Proteomes" id="UP000030762">
    <property type="component" value="Unassembled WGS sequence"/>
</dbReference>
<feature type="transmembrane region" description="Helical" evidence="2">
    <location>
        <begin position="21"/>
        <end position="44"/>
    </location>
</feature>
<feature type="region of interest" description="Disordered" evidence="1">
    <location>
        <begin position="204"/>
        <end position="260"/>
    </location>
</feature>
<accession>T0R8C4</accession>
<feature type="transmembrane region" description="Helical" evidence="2">
    <location>
        <begin position="64"/>
        <end position="83"/>
    </location>
</feature>
<keyword evidence="4" id="KW-1185">Reference proteome</keyword>
<name>T0R8C4_SAPDV</name>
<proteinExistence type="predicted"/>
<evidence type="ECO:0000256" key="2">
    <source>
        <dbReference type="SAM" id="Phobius"/>
    </source>
</evidence>
<feature type="transmembrane region" description="Helical" evidence="2">
    <location>
        <begin position="104"/>
        <end position="123"/>
    </location>
</feature>
<keyword evidence="2" id="KW-1133">Transmembrane helix</keyword>